<comment type="function">
    <text evidence="1">Required for ubiquinone (coenzyme Q) biosynthesis. Binds hydrophobic ubiquinone biosynthetic intermediates via its SCP2 domain and is essential for the stability of the Ubi complex. May constitute a docking platform where Ubi enzymes assemble and access their SCP2-bound polyprenyl substrates.</text>
</comment>
<comment type="subcellular location">
    <subcellularLocation>
        <location evidence="1">Cytoplasm</location>
    </subcellularLocation>
</comment>
<evidence type="ECO:0000313" key="5">
    <source>
        <dbReference type="Proteomes" id="UP000262073"/>
    </source>
</evidence>
<evidence type="ECO:0000256" key="2">
    <source>
        <dbReference type="SAM" id="Coils"/>
    </source>
</evidence>
<dbReference type="HAMAP" id="MF_02215">
    <property type="entry name" value="UbiJ"/>
    <property type="match status" value="1"/>
</dbReference>
<dbReference type="EMBL" id="CP031769">
    <property type="protein sequence ID" value="AXR07893.1"/>
    <property type="molecule type" value="Genomic_DNA"/>
</dbReference>
<name>A0A346NQT6_9ALTE</name>
<keyword evidence="1" id="KW-0963">Cytoplasm</keyword>
<keyword evidence="2" id="KW-0175">Coiled coil</keyword>
<dbReference type="PANTHER" id="PTHR38693:SF1">
    <property type="entry name" value="UBIQUINONE BIOSYNTHESIS ACCESSORY FACTOR UBIJ"/>
    <property type="match status" value="1"/>
</dbReference>
<dbReference type="Proteomes" id="UP000262073">
    <property type="component" value="Chromosome"/>
</dbReference>
<dbReference type="PANTHER" id="PTHR38693">
    <property type="entry name" value="UBIQUINONE BIOSYNTHESIS PROTEIN UBIJ"/>
    <property type="match status" value="1"/>
</dbReference>
<dbReference type="OrthoDB" id="5801225at2"/>
<organism evidence="4 5">
    <name type="scientific">Salinimonas sediminis</name>
    <dbReference type="NCBI Taxonomy" id="2303538"/>
    <lineage>
        <taxon>Bacteria</taxon>
        <taxon>Pseudomonadati</taxon>
        <taxon>Pseudomonadota</taxon>
        <taxon>Gammaproteobacteria</taxon>
        <taxon>Alteromonadales</taxon>
        <taxon>Alteromonadaceae</taxon>
        <taxon>Alteromonas/Salinimonas group</taxon>
        <taxon>Salinimonas</taxon>
    </lineage>
</organism>
<accession>A0A346NQT6</accession>
<protein>
    <recommendedName>
        <fullName evidence="1">Ubiquinone biosynthesis accessory factor UbiJ</fullName>
    </recommendedName>
</protein>
<dbReference type="InterPro" id="IPR003033">
    <property type="entry name" value="SCP2_sterol-bd_dom"/>
</dbReference>
<dbReference type="GO" id="GO:0006744">
    <property type="term" value="P:ubiquinone biosynthetic process"/>
    <property type="evidence" value="ECO:0007669"/>
    <property type="project" value="UniProtKB-UniRule"/>
</dbReference>
<dbReference type="AlphaFoldDB" id="A0A346NQT6"/>
<gene>
    <name evidence="1" type="primary">ubiJ</name>
    <name evidence="4" type="ORF">D0Y50_16925</name>
</gene>
<keyword evidence="5" id="KW-1185">Reference proteome</keyword>
<evidence type="ECO:0000256" key="1">
    <source>
        <dbReference type="HAMAP-Rule" id="MF_02215"/>
    </source>
</evidence>
<reference evidence="4 5" key="1">
    <citation type="submission" date="2018-08" db="EMBL/GenBank/DDBJ databases">
        <title>Salinimonas sediminis sp. nov., a piezophilic bacterium isolated from a deep-sea sediment sample from the New Britain Trench.</title>
        <authorList>
            <person name="Cao J."/>
        </authorList>
    </citation>
    <scope>NUCLEOTIDE SEQUENCE [LARGE SCALE GENOMIC DNA]</scope>
    <source>
        <strain evidence="4 5">N102</strain>
    </source>
</reference>
<comment type="similarity">
    <text evidence="1">Belongs to the UbiJ family.</text>
</comment>
<dbReference type="GO" id="GO:0005737">
    <property type="term" value="C:cytoplasm"/>
    <property type="evidence" value="ECO:0007669"/>
    <property type="project" value="UniProtKB-SubCell"/>
</dbReference>
<keyword evidence="1" id="KW-0831">Ubiquinone biosynthesis</keyword>
<dbReference type="RefSeq" id="WP_117318139.1">
    <property type="nucleotide sequence ID" value="NZ_CP031769.1"/>
</dbReference>
<feature type="domain" description="SCP2" evidence="3">
    <location>
        <begin position="15"/>
        <end position="120"/>
    </location>
</feature>
<dbReference type="KEGG" id="salm:D0Y50_16925"/>
<dbReference type="UniPathway" id="UPA00232"/>
<proteinExistence type="inferred from homology"/>
<feature type="coiled-coil region" evidence="2">
    <location>
        <begin position="182"/>
        <end position="209"/>
    </location>
</feature>
<evidence type="ECO:0000259" key="3">
    <source>
        <dbReference type="Pfam" id="PF02036"/>
    </source>
</evidence>
<comment type="pathway">
    <text evidence="1">Cofactor biosynthesis; ubiquinone biosynthesis.</text>
</comment>
<sequence>MPASALLSAIAETAINRVLALDEDSQARLLPLNGKRLTLYIDQFPHALTLVFSQRVDVLTELLEHSELVAQLDENSCCIRTSLEVLPKLTQTSQLTQLIRQGELHLDGDLHIAQHTAALFGQLDIDPQEWLSHYTGDVIAHQAGQTLAGFKTQIANALARSRAGISNALTEEKPIGVGKLAVMHFNDEVDALRDDVQRFEARLNALNNEQ</sequence>
<dbReference type="InterPro" id="IPR038989">
    <property type="entry name" value="UbiJ"/>
</dbReference>
<evidence type="ECO:0000313" key="4">
    <source>
        <dbReference type="EMBL" id="AXR07893.1"/>
    </source>
</evidence>
<dbReference type="Pfam" id="PF02036">
    <property type="entry name" value="SCP2"/>
    <property type="match status" value="1"/>
</dbReference>